<dbReference type="GeneID" id="70250800"/>
<feature type="region of interest" description="Disordered" evidence="1">
    <location>
        <begin position="174"/>
        <end position="215"/>
    </location>
</feature>
<comment type="caution">
    <text evidence="3">The sequence shown here is derived from an EMBL/GenBank/DDBJ whole genome shotgun (WGS) entry which is preliminary data.</text>
</comment>
<keyword evidence="2" id="KW-1133">Transmembrane helix</keyword>
<feature type="compositionally biased region" description="Low complexity" evidence="1">
    <location>
        <begin position="175"/>
        <end position="215"/>
    </location>
</feature>
<feature type="transmembrane region" description="Helical" evidence="2">
    <location>
        <begin position="219"/>
        <end position="241"/>
    </location>
</feature>
<evidence type="ECO:0000256" key="1">
    <source>
        <dbReference type="SAM" id="MobiDB-lite"/>
    </source>
</evidence>
<proteinExistence type="predicted"/>
<dbReference type="RefSeq" id="XP_046071089.1">
    <property type="nucleotide sequence ID" value="XM_046220513.1"/>
</dbReference>
<accession>A0AAD4KP72</accession>
<keyword evidence="2" id="KW-0812">Transmembrane</keyword>
<dbReference type="Proteomes" id="UP001201262">
    <property type="component" value="Unassembled WGS sequence"/>
</dbReference>
<reference evidence="3" key="1">
    <citation type="submission" date="2021-12" db="EMBL/GenBank/DDBJ databases">
        <title>Convergent genome expansion in fungi linked to evolution of root-endophyte symbiosis.</title>
        <authorList>
            <consortium name="DOE Joint Genome Institute"/>
            <person name="Ke Y.-H."/>
            <person name="Bonito G."/>
            <person name="Liao H.-L."/>
            <person name="Looney B."/>
            <person name="Rojas-Flechas A."/>
            <person name="Nash J."/>
            <person name="Hameed K."/>
            <person name="Schadt C."/>
            <person name="Martin F."/>
            <person name="Crous P.W."/>
            <person name="Miettinen O."/>
            <person name="Magnuson J.K."/>
            <person name="Labbe J."/>
            <person name="Jacobson D."/>
            <person name="Doktycz M.J."/>
            <person name="Veneault-Fourrey C."/>
            <person name="Kuo A."/>
            <person name="Mondo S."/>
            <person name="Calhoun S."/>
            <person name="Riley R."/>
            <person name="Ohm R."/>
            <person name="LaButti K."/>
            <person name="Andreopoulos B."/>
            <person name="Pangilinan J."/>
            <person name="Nolan M."/>
            <person name="Tritt A."/>
            <person name="Clum A."/>
            <person name="Lipzen A."/>
            <person name="Daum C."/>
            <person name="Barry K."/>
            <person name="Grigoriev I.V."/>
            <person name="Vilgalys R."/>
        </authorList>
    </citation>
    <scope>NUCLEOTIDE SEQUENCE</scope>
    <source>
        <strain evidence="3">PMI_201</strain>
    </source>
</reference>
<evidence type="ECO:0000313" key="4">
    <source>
        <dbReference type="Proteomes" id="UP001201262"/>
    </source>
</evidence>
<evidence type="ECO:0000256" key="2">
    <source>
        <dbReference type="SAM" id="Phobius"/>
    </source>
</evidence>
<name>A0AAD4KP72_9EURO</name>
<evidence type="ECO:0000313" key="3">
    <source>
        <dbReference type="EMBL" id="KAH8696151.1"/>
    </source>
</evidence>
<dbReference type="AlphaFoldDB" id="A0AAD4KP72"/>
<sequence length="292" mass="30583">MSNYGPITSSGTVTSYLPLTSAWSAPAQCSSLFLKAGDNLFLNSPQYDQVVPGAPECNPPELSPWWYQSLDTASPTATLLGGYEFVCPAAYTTVFSWVTAETTTIGCCPSAYSYAGTWWRAGFPSQCESSIPTGTITFVQPGSGTVYTTTSEFISTPSVVWGVQVNGFKIQPPQTSAATTTTTTTTSAGVSQSTQTSSTSSATSSSTSSSSSKLSTGSIVGIVTGSVSAVATVLGLVFRVYKWKQKQRQSTQERGQDGMTGVSFGKEMMGRLCANCGTTTTTQFCTKCGARA</sequence>
<gene>
    <name evidence="3" type="ORF">BGW36DRAFT_428171</name>
</gene>
<dbReference type="EMBL" id="JAJTJA010000007">
    <property type="protein sequence ID" value="KAH8696151.1"/>
    <property type="molecule type" value="Genomic_DNA"/>
</dbReference>
<keyword evidence="4" id="KW-1185">Reference proteome</keyword>
<keyword evidence="2" id="KW-0472">Membrane</keyword>
<protein>
    <submittedName>
        <fullName evidence="3">Uncharacterized protein</fullName>
    </submittedName>
</protein>
<organism evidence="3 4">
    <name type="scientific">Talaromyces proteolyticus</name>
    <dbReference type="NCBI Taxonomy" id="1131652"/>
    <lineage>
        <taxon>Eukaryota</taxon>
        <taxon>Fungi</taxon>
        <taxon>Dikarya</taxon>
        <taxon>Ascomycota</taxon>
        <taxon>Pezizomycotina</taxon>
        <taxon>Eurotiomycetes</taxon>
        <taxon>Eurotiomycetidae</taxon>
        <taxon>Eurotiales</taxon>
        <taxon>Trichocomaceae</taxon>
        <taxon>Talaromyces</taxon>
        <taxon>Talaromyces sect. Bacilispori</taxon>
    </lineage>
</organism>